<dbReference type="InterPro" id="IPR011042">
    <property type="entry name" value="6-blade_b-propeller_TolB-like"/>
</dbReference>
<evidence type="ECO:0000256" key="2">
    <source>
        <dbReference type="ARBA" id="ARBA00023125"/>
    </source>
</evidence>
<evidence type="ECO:0000313" key="7">
    <source>
        <dbReference type="Proteomes" id="UP000477951"/>
    </source>
</evidence>
<evidence type="ECO:0000256" key="1">
    <source>
        <dbReference type="ARBA" id="ARBA00023015"/>
    </source>
</evidence>
<dbReference type="InterPro" id="IPR005471">
    <property type="entry name" value="Tscrpt_reg_IclR_N"/>
</dbReference>
<dbReference type="Pfam" id="PF08450">
    <property type="entry name" value="SGL"/>
    <property type="match status" value="1"/>
</dbReference>
<dbReference type="PANTHER" id="PTHR30136">
    <property type="entry name" value="HELIX-TURN-HELIX TRANSCRIPTIONAL REGULATOR, ICLR FAMILY"/>
    <property type="match status" value="1"/>
</dbReference>
<dbReference type="Gene3D" id="3.30.450.40">
    <property type="match status" value="1"/>
</dbReference>
<dbReference type="InterPro" id="IPR036388">
    <property type="entry name" value="WH-like_DNA-bd_sf"/>
</dbReference>
<dbReference type="GO" id="GO:0045892">
    <property type="term" value="P:negative regulation of DNA-templated transcription"/>
    <property type="evidence" value="ECO:0007669"/>
    <property type="project" value="TreeGrafter"/>
</dbReference>
<protein>
    <submittedName>
        <fullName evidence="6">Helix-turn-helix domain-containing protein</fullName>
    </submittedName>
</protein>
<dbReference type="InterPro" id="IPR029016">
    <property type="entry name" value="GAF-like_dom_sf"/>
</dbReference>
<keyword evidence="1" id="KW-0805">Transcription regulation</keyword>
<dbReference type="SUPFAM" id="SSF55781">
    <property type="entry name" value="GAF domain-like"/>
    <property type="match status" value="1"/>
</dbReference>
<keyword evidence="3" id="KW-0804">Transcription</keyword>
<dbReference type="AlphaFoldDB" id="A0A6L6VMK9"/>
<gene>
    <name evidence="6" type="ORF">GOZ90_26150</name>
</gene>
<dbReference type="InterPro" id="IPR050707">
    <property type="entry name" value="HTH_MetabolicPath_Reg"/>
</dbReference>
<dbReference type="Gene3D" id="2.120.10.30">
    <property type="entry name" value="TolB, C-terminal domain"/>
    <property type="match status" value="1"/>
</dbReference>
<dbReference type="Gene3D" id="1.10.10.10">
    <property type="entry name" value="Winged helix-like DNA-binding domain superfamily/Winged helix DNA-binding domain"/>
    <property type="match status" value="1"/>
</dbReference>
<comment type="caution">
    <text evidence="6">The sequence shown here is derived from an EMBL/GenBank/DDBJ whole genome shotgun (WGS) entry which is preliminary data.</text>
</comment>
<name>A0A6L6VMK9_AGRVI</name>
<dbReference type="GO" id="GO:0003700">
    <property type="term" value="F:DNA-binding transcription factor activity"/>
    <property type="evidence" value="ECO:0007669"/>
    <property type="project" value="TreeGrafter"/>
</dbReference>
<dbReference type="PROSITE" id="PS51078">
    <property type="entry name" value="ICLR_ED"/>
    <property type="match status" value="1"/>
</dbReference>
<dbReference type="PRINTS" id="PR01790">
    <property type="entry name" value="SMP30FAMILY"/>
</dbReference>
<dbReference type="PANTHER" id="PTHR30136:SF35">
    <property type="entry name" value="HTH-TYPE TRANSCRIPTIONAL REGULATOR RV1719"/>
    <property type="match status" value="1"/>
</dbReference>
<dbReference type="EMBL" id="WPHR01000049">
    <property type="protein sequence ID" value="MUZ76128.1"/>
    <property type="molecule type" value="Genomic_DNA"/>
</dbReference>
<sequence>MSMSEVQWSSDLISPKSVAGTALIGKACDILELIGNAPGRIDQNVLAEKTGIPRATLYRIIAALASRGLIRPDPISQYYTLGFNFLELAQNAWSSSDLASIASVELRRLRDLTGETAYLAVQEGRHVLALGRFESAHDKRSAAKLGVLKPMHCTSQGKAILSRLEGTQLDNVINADLAAFTENTITDPAMLRAHLAIVRARGYAIDDEEIVMGTRCVGAAILDPAGKPVAAISVAGPTFRMHPERAEQLGQELAEVAKRISSQLGPTLRATIRQSGDYRVWTSAPAFVGASPRWSAQHGSIYWADQLAPSIREAGNPIDFVSLHALSESISAFCLTDDGFICGVGSDLVVGTRTSLKERIVGEPGFEIKALRASPEGGLWAAVFNAEAGLSKIGPWTRDAGLDAVFELSGEVSDIVFAGDGVLMAAQPSRQSILMLETESRRKRKFADIPKVAGSPKALAIDENYNLWVGLSDGWSIVKLDENGEIQRTIALPVPSPTGLAFGGDDMSQIFVTSARSGLSRESLANAPLCGQLLSVSAGERGRSEPPALF</sequence>
<evidence type="ECO:0000259" key="5">
    <source>
        <dbReference type="PROSITE" id="PS51078"/>
    </source>
</evidence>
<dbReference type="Pfam" id="PF09339">
    <property type="entry name" value="HTH_IclR"/>
    <property type="match status" value="1"/>
</dbReference>
<reference evidence="6 7" key="1">
    <citation type="submission" date="2019-12" db="EMBL/GenBank/DDBJ databases">
        <title>Whole-genome sequencing of Allorhizobium vitis.</title>
        <authorList>
            <person name="Gan H.M."/>
            <person name="Szegedi E."/>
            <person name="Burr T."/>
            <person name="Savka M.A."/>
        </authorList>
    </citation>
    <scope>NUCLEOTIDE SEQUENCE [LARGE SCALE GENOMIC DNA]</scope>
    <source>
        <strain evidence="6 7">CG516</strain>
    </source>
</reference>
<feature type="domain" description="HTH iclR-type" evidence="4">
    <location>
        <begin position="21"/>
        <end position="83"/>
    </location>
</feature>
<organism evidence="6 7">
    <name type="scientific">Agrobacterium vitis</name>
    <name type="common">Rhizobium vitis</name>
    <dbReference type="NCBI Taxonomy" id="373"/>
    <lineage>
        <taxon>Bacteria</taxon>
        <taxon>Pseudomonadati</taxon>
        <taxon>Pseudomonadota</taxon>
        <taxon>Alphaproteobacteria</taxon>
        <taxon>Hyphomicrobiales</taxon>
        <taxon>Rhizobiaceae</taxon>
        <taxon>Rhizobium/Agrobacterium group</taxon>
        <taxon>Agrobacterium</taxon>
    </lineage>
</organism>
<dbReference type="InterPro" id="IPR013658">
    <property type="entry name" value="SGL"/>
</dbReference>
<feature type="domain" description="IclR-ED" evidence="5">
    <location>
        <begin position="84"/>
        <end position="266"/>
    </location>
</feature>
<dbReference type="Pfam" id="PF01614">
    <property type="entry name" value="IclR_C"/>
    <property type="match status" value="1"/>
</dbReference>
<dbReference type="SUPFAM" id="SSF46785">
    <property type="entry name" value="Winged helix' DNA-binding domain"/>
    <property type="match status" value="1"/>
</dbReference>
<accession>A0A6L6VMK9</accession>
<proteinExistence type="predicted"/>
<dbReference type="InterPro" id="IPR036390">
    <property type="entry name" value="WH_DNA-bd_sf"/>
</dbReference>
<evidence type="ECO:0000256" key="3">
    <source>
        <dbReference type="ARBA" id="ARBA00023163"/>
    </source>
</evidence>
<keyword evidence="2" id="KW-0238">DNA-binding</keyword>
<dbReference type="InterPro" id="IPR005511">
    <property type="entry name" value="SMP-30"/>
</dbReference>
<evidence type="ECO:0000313" key="6">
    <source>
        <dbReference type="EMBL" id="MUZ76128.1"/>
    </source>
</evidence>
<dbReference type="GO" id="GO:0003677">
    <property type="term" value="F:DNA binding"/>
    <property type="evidence" value="ECO:0007669"/>
    <property type="project" value="UniProtKB-KW"/>
</dbReference>
<evidence type="ECO:0000259" key="4">
    <source>
        <dbReference type="PROSITE" id="PS51077"/>
    </source>
</evidence>
<dbReference type="SMART" id="SM00346">
    <property type="entry name" value="HTH_ICLR"/>
    <property type="match status" value="1"/>
</dbReference>
<dbReference type="InterPro" id="IPR014757">
    <property type="entry name" value="Tscrpt_reg_IclR_C"/>
</dbReference>
<dbReference type="Proteomes" id="UP000477951">
    <property type="component" value="Unassembled WGS sequence"/>
</dbReference>
<dbReference type="PROSITE" id="PS51077">
    <property type="entry name" value="HTH_ICLR"/>
    <property type="match status" value="1"/>
</dbReference>
<dbReference type="SUPFAM" id="SSF63829">
    <property type="entry name" value="Calcium-dependent phosphotriesterase"/>
    <property type="match status" value="1"/>
</dbReference>